<reference evidence="5 6" key="1">
    <citation type="submission" date="2015-02" db="EMBL/GenBank/DDBJ databases">
        <authorList>
            <person name="Chooi Y.-H."/>
        </authorList>
    </citation>
    <scope>NUCLEOTIDE SEQUENCE [LARGE SCALE GENOMIC DNA]</scope>
    <source>
        <strain evidence="5">E3</strain>
    </source>
</reference>
<dbReference type="InterPro" id="IPR011330">
    <property type="entry name" value="Glyco_hydro/deAcase_b/a-brl"/>
</dbReference>
<name>A0A0G4J3Z9_PLABS</name>
<keyword evidence="3" id="KW-0812">Transmembrane</keyword>
<evidence type="ECO:0000256" key="1">
    <source>
        <dbReference type="ARBA" id="ARBA00022723"/>
    </source>
</evidence>
<dbReference type="Proteomes" id="UP000039324">
    <property type="component" value="Unassembled WGS sequence"/>
</dbReference>
<dbReference type="GO" id="GO:0004099">
    <property type="term" value="F:chitin deacetylase activity"/>
    <property type="evidence" value="ECO:0007669"/>
    <property type="project" value="UniProtKB-ARBA"/>
</dbReference>
<gene>
    <name evidence="5" type="ORF">PBRA_002271</name>
</gene>
<dbReference type="InterPro" id="IPR050248">
    <property type="entry name" value="Polysacc_deacetylase_ArnD"/>
</dbReference>
<keyword evidence="1" id="KW-0479">Metal-binding</keyword>
<sequence>MLVPLIVLVVIVGIIMIIIYFTVIKPKQNLSNVGKWDPNRPIHSFNYCGNSKTIALTFDDGPDLVGTPNVLADLKALNVKATFFMSPSVNSVPTQQQCDLVKMILQQGHSVQSHSWDHTDFLQKTGQDVYNNLKTVYDWISHCSGQSPFNELSMFRPPFGSMNPEYAAFVSKLGYTLASWNVDSLDYSSNSPQQVYQNILSGFQTLGGTGSVITLMHDSHYIPGVAQGVLQQVVPYFKSQGYQFVTMPECYANCHQNVCLDPVTVWPGTWDTSGTFAASL</sequence>
<evidence type="ECO:0000313" key="5">
    <source>
        <dbReference type="EMBL" id="CEP02006.1"/>
    </source>
</evidence>
<keyword evidence="6" id="KW-1185">Reference proteome</keyword>
<feature type="transmembrane region" description="Helical" evidence="3">
    <location>
        <begin position="6"/>
        <end position="24"/>
    </location>
</feature>
<dbReference type="GO" id="GO:0016020">
    <property type="term" value="C:membrane"/>
    <property type="evidence" value="ECO:0007669"/>
    <property type="project" value="TreeGrafter"/>
</dbReference>
<evidence type="ECO:0000313" key="6">
    <source>
        <dbReference type="Proteomes" id="UP000039324"/>
    </source>
</evidence>
<dbReference type="OrthoDB" id="2125469at2759"/>
<organism evidence="5 6">
    <name type="scientific">Plasmodiophora brassicae</name>
    <name type="common">Clubroot disease agent</name>
    <dbReference type="NCBI Taxonomy" id="37360"/>
    <lineage>
        <taxon>Eukaryota</taxon>
        <taxon>Sar</taxon>
        <taxon>Rhizaria</taxon>
        <taxon>Endomyxa</taxon>
        <taxon>Phytomyxea</taxon>
        <taxon>Plasmodiophorida</taxon>
        <taxon>Plasmodiophoridae</taxon>
        <taxon>Plasmodiophora</taxon>
    </lineage>
</organism>
<keyword evidence="3" id="KW-0472">Membrane</keyword>
<evidence type="ECO:0000256" key="3">
    <source>
        <dbReference type="SAM" id="Phobius"/>
    </source>
</evidence>
<feature type="domain" description="NodB homology" evidence="4">
    <location>
        <begin position="52"/>
        <end position="245"/>
    </location>
</feature>
<dbReference type="PANTHER" id="PTHR10587">
    <property type="entry name" value="GLYCOSYL TRANSFERASE-RELATED"/>
    <property type="match status" value="1"/>
</dbReference>
<dbReference type="GO" id="GO:0005975">
    <property type="term" value="P:carbohydrate metabolic process"/>
    <property type="evidence" value="ECO:0007669"/>
    <property type="project" value="InterPro"/>
</dbReference>
<evidence type="ECO:0000259" key="4">
    <source>
        <dbReference type="PROSITE" id="PS51677"/>
    </source>
</evidence>
<dbReference type="Pfam" id="PF01522">
    <property type="entry name" value="Polysacc_deac_1"/>
    <property type="match status" value="1"/>
</dbReference>
<dbReference type="SUPFAM" id="SSF88713">
    <property type="entry name" value="Glycoside hydrolase/deacetylase"/>
    <property type="match status" value="1"/>
</dbReference>
<accession>A0A0G4J3Z9</accession>
<dbReference type="InterPro" id="IPR002509">
    <property type="entry name" value="NODB_dom"/>
</dbReference>
<dbReference type="Gene3D" id="3.20.20.370">
    <property type="entry name" value="Glycoside hydrolase/deacetylase"/>
    <property type="match status" value="1"/>
</dbReference>
<protein>
    <recommendedName>
        <fullName evidence="4">NodB homology domain-containing protein</fullName>
    </recommendedName>
</protein>
<keyword evidence="2" id="KW-0378">Hydrolase</keyword>
<evidence type="ECO:0000256" key="2">
    <source>
        <dbReference type="ARBA" id="ARBA00022801"/>
    </source>
</evidence>
<dbReference type="GO" id="GO:0046872">
    <property type="term" value="F:metal ion binding"/>
    <property type="evidence" value="ECO:0007669"/>
    <property type="project" value="UniProtKB-KW"/>
</dbReference>
<dbReference type="CDD" id="cd10917">
    <property type="entry name" value="CE4_NodB_like_6s_7s"/>
    <property type="match status" value="1"/>
</dbReference>
<dbReference type="PROSITE" id="PS51677">
    <property type="entry name" value="NODB"/>
    <property type="match status" value="1"/>
</dbReference>
<dbReference type="EMBL" id="CDSF01000122">
    <property type="protein sequence ID" value="CEP02006.1"/>
    <property type="molecule type" value="Genomic_DNA"/>
</dbReference>
<dbReference type="PANTHER" id="PTHR10587:SF133">
    <property type="entry name" value="CHITIN DEACETYLASE 1-RELATED"/>
    <property type="match status" value="1"/>
</dbReference>
<keyword evidence="3" id="KW-1133">Transmembrane helix</keyword>
<dbReference type="AlphaFoldDB" id="A0A0G4J3Z9"/>
<proteinExistence type="predicted"/>